<dbReference type="InterPro" id="IPR016191">
    <property type="entry name" value="Ribonuclease/ribotoxin"/>
</dbReference>
<evidence type="ECO:0000256" key="1">
    <source>
        <dbReference type="ARBA" id="ARBA00004613"/>
    </source>
</evidence>
<feature type="compositionally biased region" description="Acidic residues" evidence="7">
    <location>
        <begin position="65"/>
        <end position="78"/>
    </location>
</feature>
<comment type="subcellular location">
    <subcellularLocation>
        <location evidence="1">Secreted</location>
    </subcellularLocation>
</comment>
<dbReference type="EMBL" id="JBHSHL010000014">
    <property type="protein sequence ID" value="MFC4804258.1"/>
    <property type="molecule type" value="Genomic_DNA"/>
</dbReference>
<evidence type="ECO:0000256" key="7">
    <source>
        <dbReference type="SAM" id="MobiDB-lite"/>
    </source>
</evidence>
<feature type="region of interest" description="Disordered" evidence="7">
    <location>
        <begin position="30"/>
        <end position="90"/>
    </location>
</feature>
<keyword evidence="5" id="KW-0540">Nuclease</keyword>
<evidence type="ECO:0000256" key="4">
    <source>
        <dbReference type="ARBA" id="ARBA00022525"/>
    </source>
</evidence>
<reference evidence="10" key="1">
    <citation type="journal article" date="2019" name="Int. J. Syst. Evol. Microbiol.">
        <title>The Global Catalogue of Microorganisms (GCM) 10K type strain sequencing project: providing services to taxonomists for standard genome sequencing and annotation.</title>
        <authorList>
            <consortium name="The Broad Institute Genomics Platform"/>
            <consortium name="The Broad Institute Genome Sequencing Center for Infectious Disease"/>
            <person name="Wu L."/>
            <person name="Ma J."/>
        </authorList>
    </citation>
    <scope>NUCLEOTIDE SEQUENCE [LARGE SCALE GENOMIC DNA]</scope>
    <source>
        <strain evidence="10">CCUG 46385</strain>
    </source>
</reference>
<gene>
    <name evidence="9" type="ORF">ACFO4R_04105</name>
</gene>
<dbReference type="RefSeq" id="WP_379787760.1">
    <property type="nucleotide sequence ID" value="NZ_JBHSHL010000014.1"/>
</dbReference>
<evidence type="ECO:0000256" key="3">
    <source>
        <dbReference type="ARBA" id="ARBA00022214"/>
    </source>
</evidence>
<name>A0ABV9QK75_9FIRM</name>
<proteinExistence type="inferred from homology"/>
<evidence type="ECO:0000256" key="6">
    <source>
        <dbReference type="ARBA" id="ARBA00022801"/>
    </source>
</evidence>
<dbReference type="Gene3D" id="3.10.450.30">
    <property type="entry name" value="Microbial ribonucleases"/>
    <property type="match status" value="1"/>
</dbReference>
<evidence type="ECO:0000313" key="9">
    <source>
        <dbReference type="EMBL" id="MFC4804258.1"/>
    </source>
</evidence>
<feature type="compositionally biased region" description="Polar residues" evidence="7">
    <location>
        <begin position="30"/>
        <end position="40"/>
    </location>
</feature>
<organism evidence="9 10">
    <name type="scientific">Filifactor villosus</name>
    <dbReference type="NCBI Taxonomy" id="29374"/>
    <lineage>
        <taxon>Bacteria</taxon>
        <taxon>Bacillati</taxon>
        <taxon>Bacillota</taxon>
        <taxon>Clostridia</taxon>
        <taxon>Peptostreptococcales</taxon>
        <taxon>Filifactoraceae</taxon>
        <taxon>Filifactor</taxon>
    </lineage>
</organism>
<evidence type="ECO:0000256" key="5">
    <source>
        <dbReference type="ARBA" id="ARBA00022722"/>
    </source>
</evidence>
<keyword evidence="6" id="KW-0378">Hydrolase</keyword>
<dbReference type="SUPFAM" id="SSF53933">
    <property type="entry name" value="Microbial ribonucleases"/>
    <property type="match status" value="1"/>
</dbReference>
<dbReference type="Proteomes" id="UP001595916">
    <property type="component" value="Unassembled WGS sequence"/>
</dbReference>
<feature type="chain" id="PRO_5045653083" description="Ribonuclease" evidence="8">
    <location>
        <begin position="24"/>
        <end position="202"/>
    </location>
</feature>
<protein>
    <recommendedName>
        <fullName evidence="3">Ribonuclease</fullName>
    </recommendedName>
</protein>
<keyword evidence="4" id="KW-0964">Secreted</keyword>
<evidence type="ECO:0000256" key="2">
    <source>
        <dbReference type="ARBA" id="ARBA00009006"/>
    </source>
</evidence>
<dbReference type="InterPro" id="IPR000026">
    <property type="entry name" value="N1-like"/>
</dbReference>
<feature type="signal peptide" evidence="8">
    <location>
        <begin position="1"/>
        <end position="23"/>
    </location>
</feature>
<accession>A0ABV9QK75</accession>
<evidence type="ECO:0000256" key="8">
    <source>
        <dbReference type="SAM" id="SignalP"/>
    </source>
</evidence>
<keyword evidence="8" id="KW-0732">Signal</keyword>
<sequence>MVKRKLIPILLLFSLLLSFVAGCTKQTASSSEQGVVSVSNEETKSEAEDNEGDALTSATSQSEKEADEDVEDSLEENEPQANQENTLKEGEAYSSKEEVALYLFHFKTLPSNFITKKEAKRLGWIAKEGNLWEVTNHMSIGGDVFGNREGKLPDKKGRTWYECDIDYQGGTRGPKRIVYSNDGWIYYTGDHYSTFELLYEGD</sequence>
<keyword evidence="10" id="KW-1185">Reference proteome</keyword>
<dbReference type="Pfam" id="PF00545">
    <property type="entry name" value="Ribonuclease"/>
    <property type="match status" value="1"/>
</dbReference>
<dbReference type="PROSITE" id="PS51257">
    <property type="entry name" value="PROKAR_LIPOPROTEIN"/>
    <property type="match status" value="1"/>
</dbReference>
<dbReference type="PRINTS" id="PR00117">
    <property type="entry name" value="BARNASE"/>
</dbReference>
<dbReference type="InterPro" id="IPR001887">
    <property type="entry name" value="Barnase"/>
</dbReference>
<comment type="caution">
    <text evidence="9">The sequence shown here is derived from an EMBL/GenBank/DDBJ whole genome shotgun (WGS) entry which is preliminary data.</text>
</comment>
<evidence type="ECO:0000313" key="10">
    <source>
        <dbReference type="Proteomes" id="UP001595916"/>
    </source>
</evidence>
<comment type="similarity">
    <text evidence="2">Belongs to the ribonuclease N1/T1 family.</text>
</comment>